<dbReference type="SUPFAM" id="SSF51338">
    <property type="entry name" value="Composite domain of metallo-dependent hydrolases"/>
    <property type="match status" value="1"/>
</dbReference>
<organism evidence="2 3">
    <name type="scientific">Sporothrix eucalyptigena</name>
    <dbReference type="NCBI Taxonomy" id="1812306"/>
    <lineage>
        <taxon>Eukaryota</taxon>
        <taxon>Fungi</taxon>
        <taxon>Dikarya</taxon>
        <taxon>Ascomycota</taxon>
        <taxon>Pezizomycotina</taxon>
        <taxon>Sordariomycetes</taxon>
        <taxon>Sordariomycetidae</taxon>
        <taxon>Ophiostomatales</taxon>
        <taxon>Ophiostomataceae</taxon>
        <taxon>Sporothrix</taxon>
    </lineage>
</organism>
<dbReference type="Gene3D" id="3.40.50.10910">
    <property type="entry name" value="Amidohydrolase"/>
    <property type="match status" value="1"/>
</dbReference>
<dbReference type="SUPFAM" id="SSF51556">
    <property type="entry name" value="Metallo-dependent hydrolases"/>
    <property type="match status" value="1"/>
</dbReference>
<feature type="domain" description="Amidohydrolase-related" evidence="1">
    <location>
        <begin position="49"/>
        <end position="348"/>
    </location>
</feature>
<dbReference type="InterPro" id="IPR051781">
    <property type="entry name" value="Metallo-dep_Hydrolase"/>
</dbReference>
<comment type="caution">
    <text evidence="2">The sequence shown here is derived from an EMBL/GenBank/DDBJ whole genome shotgun (WGS) entry which is preliminary data.</text>
</comment>
<dbReference type="Proteomes" id="UP001642482">
    <property type="component" value="Unassembled WGS sequence"/>
</dbReference>
<protein>
    <recommendedName>
        <fullName evidence="1">Amidohydrolase-related domain-containing protein</fullName>
    </recommendedName>
</protein>
<gene>
    <name evidence="2" type="ORF">SEUCBS140593_007533</name>
</gene>
<dbReference type="InterPro" id="IPR032466">
    <property type="entry name" value="Metal_Hydrolase"/>
</dbReference>
<dbReference type="Gene3D" id="1.20.58.520">
    <property type="entry name" value="Amidohydrolase"/>
    <property type="match status" value="1"/>
</dbReference>
<dbReference type="Pfam" id="PF01979">
    <property type="entry name" value="Amidohydro_1"/>
    <property type="match status" value="1"/>
</dbReference>
<accession>A0ABP0CGS2</accession>
<dbReference type="Gene3D" id="3.30.110.90">
    <property type="entry name" value="Amidohydrolase"/>
    <property type="match status" value="1"/>
</dbReference>
<sequence>MAASKTTIENVAVFDGHQLRYGQTVAFADGVIVADATGARTVVNGEGFYLLPGLIDCHVHVHDADDLALLARHGITTCLDMGTGNLAGLRALSASAGTCDIRSSGIPAIPHGSRLASRPGFPRRLLVTNADDAAGFVDDRLADGADYIKIMIELEGPDVAIVHALAAAARTCGRTSIAHTRSGAAVAKAVVGGVDVITHIPEDEILSDATLAQMQARSLVTVPTLVKTLLTTEQVPGAAPYTHLKGSVAKLHAAGVAILAGTDANKHATGISVTYGDSLWRELALLVDVGMSPAQALRAATSDAAMHFGLDDRGVIAPGRRADLVLLSANPVVDIANIKAVQRVWSNGIEVTQRAF</sequence>
<evidence type="ECO:0000313" key="3">
    <source>
        <dbReference type="Proteomes" id="UP001642482"/>
    </source>
</evidence>
<dbReference type="InterPro" id="IPR006680">
    <property type="entry name" value="Amidohydro-rel"/>
</dbReference>
<dbReference type="PANTHER" id="PTHR43135:SF3">
    <property type="entry name" value="ALPHA-D-RIBOSE 1-METHYLPHOSPHONATE 5-TRIPHOSPHATE DIPHOSPHATASE"/>
    <property type="match status" value="1"/>
</dbReference>
<name>A0ABP0CGS2_9PEZI</name>
<keyword evidence="3" id="KW-1185">Reference proteome</keyword>
<reference evidence="2 3" key="1">
    <citation type="submission" date="2024-01" db="EMBL/GenBank/DDBJ databases">
        <authorList>
            <person name="Allen C."/>
            <person name="Tagirdzhanova G."/>
        </authorList>
    </citation>
    <scope>NUCLEOTIDE SEQUENCE [LARGE SCALE GENOMIC DNA]</scope>
</reference>
<evidence type="ECO:0000313" key="2">
    <source>
        <dbReference type="EMBL" id="CAK7230285.1"/>
    </source>
</evidence>
<proteinExistence type="predicted"/>
<dbReference type="InterPro" id="IPR011059">
    <property type="entry name" value="Metal-dep_hydrolase_composite"/>
</dbReference>
<dbReference type="Gene3D" id="2.30.40.10">
    <property type="entry name" value="Urease, subunit C, domain 1"/>
    <property type="match status" value="1"/>
</dbReference>
<dbReference type="EMBL" id="CAWUHD010000092">
    <property type="protein sequence ID" value="CAK7230285.1"/>
    <property type="molecule type" value="Genomic_DNA"/>
</dbReference>
<evidence type="ECO:0000259" key="1">
    <source>
        <dbReference type="Pfam" id="PF01979"/>
    </source>
</evidence>
<dbReference type="PANTHER" id="PTHR43135">
    <property type="entry name" value="ALPHA-D-RIBOSE 1-METHYLPHOSPHONATE 5-TRIPHOSPHATE DIPHOSPHATASE"/>
    <property type="match status" value="1"/>
</dbReference>